<evidence type="ECO:0000256" key="7">
    <source>
        <dbReference type="ARBA" id="ARBA00023136"/>
    </source>
</evidence>
<dbReference type="NCBIfam" id="NF009070">
    <property type="entry name" value="PRK12405.1"/>
    <property type="match status" value="1"/>
</dbReference>
<feature type="transmembrane region" description="Helical" evidence="8">
    <location>
        <begin position="130"/>
        <end position="151"/>
    </location>
</feature>
<feature type="transmembrane region" description="Helical" evidence="8">
    <location>
        <begin position="171"/>
        <end position="192"/>
    </location>
</feature>
<dbReference type="EC" id="7.-.-.-" evidence="8"/>
<gene>
    <name evidence="8" type="primary">rnfE</name>
    <name evidence="9" type="ORF">LKD45_16355</name>
</gene>
<evidence type="ECO:0000313" key="9">
    <source>
        <dbReference type="EMBL" id="MCC2169231.1"/>
    </source>
</evidence>
<dbReference type="InterPro" id="IPR010968">
    <property type="entry name" value="RnfE"/>
</dbReference>
<feature type="transmembrane region" description="Helical" evidence="8">
    <location>
        <begin position="45"/>
        <end position="62"/>
    </location>
</feature>
<dbReference type="GO" id="GO:0012505">
    <property type="term" value="C:endomembrane system"/>
    <property type="evidence" value="ECO:0007669"/>
    <property type="project" value="UniProtKB-SubCell"/>
</dbReference>
<comment type="similarity">
    <text evidence="8">Belongs to the NqrDE/RnfAE family.</text>
</comment>
<dbReference type="EMBL" id="JAJEQF010000074">
    <property type="protein sequence ID" value="MCC2169231.1"/>
    <property type="molecule type" value="Genomic_DNA"/>
</dbReference>
<comment type="subunit">
    <text evidence="8">The complex is composed of six subunits: RnfA, RnfB, RnfC, RnfD, RnfE and RnfG.</text>
</comment>
<dbReference type="AlphaFoldDB" id="A0AAE3DPD5"/>
<feature type="transmembrane region" description="Helical" evidence="8">
    <location>
        <begin position="74"/>
        <end position="94"/>
    </location>
</feature>
<keyword evidence="5 8" id="KW-0249">Electron transport</keyword>
<keyword evidence="3 8" id="KW-0812">Transmembrane</keyword>
<evidence type="ECO:0000256" key="3">
    <source>
        <dbReference type="ARBA" id="ARBA00022692"/>
    </source>
</evidence>
<dbReference type="GO" id="GO:0022900">
    <property type="term" value="P:electron transport chain"/>
    <property type="evidence" value="ECO:0007669"/>
    <property type="project" value="UniProtKB-UniRule"/>
</dbReference>
<evidence type="ECO:0000256" key="2">
    <source>
        <dbReference type="ARBA" id="ARBA00022448"/>
    </source>
</evidence>
<name>A0AAE3DPD5_9FIRM</name>
<dbReference type="GO" id="GO:0005886">
    <property type="term" value="C:plasma membrane"/>
    <property type="evidence" value="ECO:0007669"/>
    <property type="project" value="UniProtKB-SubCell"/>
</dbReference>
<evidence type="ECO:0000256" key="6">
    <source>
        <dbReference type="ARBA" id="ARBA00022989"/>
    </source>
</evidence>
<dbReference type="PANTHER" id="PTHR30586">
    <property type="entry name" value="ELECTRON TRANSPORT COMPLEX PROTEIN RNFE"/>
    <property type="match status" value="1"/>
</dbReference>
<evidence type="ECO:0000256" key="1">
    <source>
        <dbReference type="ARBA" id="ARBA00004127"/>
    </source>
</evidence>
<dbReference type="InterPro" id="IPR003667">
    <property type="entry name" value="NqrDE/RnfAE"/>
</dbReference>
<proteinExistence type="inferred from homology"/>
<evidence type="ECO:0000256" key="5">
    <source>
        <dbReference type="ARBA" id="ARBA00022982"/>
    </source>
</evidence>
<reference evidence="9 10" key="1">
    <citation type="submission" date="2021-10" db="EMBL/GenBank/DDBJ databases">
        <title>Anaerobic single-cell dispensing facilitates the cultivation of human gut bacteria.</title>
        <authorList>
            <person name="Afrizal A."/>
        </authorList>
    </citation>
    <scope>NUCLEOTIDE SEQUENCE [LARGE SCALE GENOMIC DNA]</scope>
    <source>
        <strain evidence="9 10">CLA-AA-H244</strain>
    </source>
</reference>
<dbReference type="NCBIfam" id="TIGR01948">
    <property type="entry name" value="rnfE"/>
    <property type="match status" value="1"/>
</dbReference>
<keyword evidence="6 8" id="KW-1133">Transmembrane helix</keyword>
<accession>A0AAE3DPD5</accession>
<comment type="function">
    <text evidence="8">Part of a membrane-bound complex that couples electron transfer with translocation of ions across the membrane.</text>
</comment>
<sequence length="246" mass="26046">MSKKNTPAERLYNGIVKENPTFVLTLGMCPTLAVTTSAVNGLGMGLTTMVVLALCNLIISALRKIIPDKVRIPAFIVIAASLVTMMQLLLQGFIPSLYDSLGIYIPLIVVNCIILGRAESYASRNPVLPSLFDGIGMGLGFSVALTCIGAVREILGAGELFGFRVMPQSYVPFSIFVMAPGAFFVLAFLTAAQNKIKINGEKKGKDMSKIQSGCSDDCLSCGVSGCCGHSFYGASDPAAQTKKEEG</sequence>
<comment type="caution">
    <text evidence="9">The sequence shown here is derived from an EMBL/GenBank/DDBJ whole genome shotgun (WGS) entry which is preliminary data.</text>
</comment>
<dbReference type="Pfam" id="PF02508">
    <property type="entry name" value="Rnf-Nqr"/>
    <property type="match status" value="1"/>
</dbReference>
<keyword evidence="7 8" id="KW-0472">Membrane</keyword>
<dbReference type="Proteomes" id="UP001199355">
    <property type="component" value="Unassembled WGS sequence"/>
</dbReference>
<keyword evidence="10" id="KW-1185">Reference proteome</keyword>
<organism evidence="9 10">
    <name type="scientific">Gallintestinimicrobium propionicum</name>
    <dbReference type="NCBI Taxonomy" id="2981770"/>
    <lineage>
        <taxon>Bacteria</taxon>
        <taxon>Bacillati</taxon>
        <taxon>Bacillota</taxon>
        <taxon>Clostridia</taxon>
        <taxon>Lachnospirales</taxon>
        <taxon>Lachnospiraceae</taxon>
        <taxon>Gallintestinimicrobium</taxon>
    </lineage>
</organism>
<protein>
    <recommendedName>
        <fullName evidence="8">Ion-translocating oxidoreductase complex subunit E</fullName>
        <ecNumber evidence="8">7.-.-.-</ecNumber>
    </recommendedName>
    <alternativeName>
        <fullName evidence="8">Rnf electron transport complex subunit E</fullName>
    </alternativeName>
</protein>
<comment type="subcellular location">
    <subcellularLocation>
        <location evidence="8">Cell membrane</location>
        <topology evidence="8">Multi-pass membrane protein</topology>
    </subcellularLocation>
    <subcellularLocation>
        <location evidence="1">Endomembrane system</location>
        <topology evidence="1">Multi-pass membrane protein</topology>
    </subcellularLocation>
</comment>
<keyword evidence="4 8" id="KW-1278">Translocase</keyword>
<dbReference type="HAMAP" id="MF_00478">
    <property type="entry name" value="RsxE_RnfE"/>
    <property type="match status" value="1"/>
</dbReference>
<dbReference type="PANTHER" id="PTHR30586:SF0">
    <property type="entry name" value="ION-TRANSLOCATING OXIDOREDUCTASE COMPLEX SUBUNIT E"/>
    <property type="match status" value="1"/>
</dbReference>
<evidence type="ECO:0000256" key="4">
    <source>
        <dbReference type="ARBA" id="ARBA00022967"/>
    </source>
</evidence>
<evidence type="ECO:0000313" key="10">
    <source>
        <dbReference type="Proteomes" id="UP001199355"/>
    </source>
</evidence>
<evidence type="ECO:0000256" key="8">
    <source>
        <dbReference type="HAMAP-Rule" id="MF_00478"/>
    </source>
</evidence>
<keyword evidence="8" id="KW-1003">Cell membrane</keyword>
<feature type="transmembrane region" description="Helical" evidence="8">
    <location>
        <begin position="100"/>
        <end position="118"/>
    </location>
</feature>
<dbReference type="RefSeq" id="WP_021914530.1">
    <property type="nucleotide sequence ID" value="NZ_JAJEQF010000074.1"/>
</dbReference>
<keyword evidence="2 8" id="KW-0813">Transport</keyword>